<dbReference type="InterPro" id="IPR050327">
    <property type="entry name" value="Proton-linked_MCT"/>
</dbReference>
<name>A0A152A184_TIELA</name>
<feature type="transmembrane region" description="Helical" evidence="3">
    <location>
        <begin position="354"/>
        <end position="374"/>
    </location>
</feature>
<dbReference type="Gene3D" id="1.20.1250.20">
    <property type="entry name" value="MFS general substrate transporter like domains"/>
    <property type="match status" value="2"/>
</dbReference>
<feature type="transmembrane region" description="Helical" evidence="3">
    <location>
        <begin position="140"/>
        <end position="162"/>
    </location>
</feature>
<dbReference type="PANTHER" id="PTHR11360">
    <property type="entry name" value="MONOCARBOXYLATE TRANSPORTER"/>
    <property type="match status" value="1"/>
</dbReference>
<feature type="transmembrane region" description="Helical" evidence="3">
    <location>
        <begin position="204"/>
        <end position="226"/>
    </location>
</feature>
<evidence type="ECO:0000313" key="6">
    <source>
        <dbReference type="Proteomes" id="UP000076078"/>
    </source>
</evidence>
<dbReference type="Proteomes" id="UP000076078">
    <property type="component" value="Unassembled WGS sequence"/>
</dbReference>
<feature type="transmembrane region" description="Helical" evidence="3">
    <location>
        <begin position="115"/>
        <end position="134"/>
    </location>
</feature>
<dbReference type="InterPro" id="IPR020846">
    <property type="entry name" value="MFS_dom"/>
</dbReference>
<feature type="region of interest" description="Disordered" evidence="2">
    <location>
        <begin position="625"/>
        <end position="652"/>
    </location>
</feature>
<feature type="transmembrane region" description="Helical" evidence="3">
    <location>
        <begin position="417"/>
        <end position="436"/>
    </location>
</feature>
<keyword evidence="3" id="KW-1133">Transmembrane helix</keyword>
<dbReference type="SUPFAM" id="SSF103473">
    <property type="entry name" value="MFS general substrate transporter"/>
    <property type="match status" value="1"/>
</dbReference>
<evidence type="ECO:0000259" key="4">
    <source>
        <dbReference type="PROSITE" id="PS50850"/>
    </source>
</evidence>
<feature type="transmembrane region" description="Helical" evidence="3">
    <location>
        <begin position="479"/>
        <end position="502"/>
    </location>
</feature>
<dbReference type="AlphaFoldDB" id="A0A152A184"/>
<dbReference type="PROSITE" id="PS50850">
    <property type="entry name" value="MFS"/>
    <property type="match status" value="1"/>
</dbReference>
<feature type="compositionally biased region" description="Low complexity" evidence="2">
    <location>
        <begin position="625"/>
        <end position="637"/>
    </location>
</feature>
<evidence type="ECO:0000313" key="5">
    <source>
        <dbReference type="EMBL" id="KYQ99985.1"/>
    </source>
</evidence>
<keyword evidence="3" id="KW-0812">Transmembrane</keyword>
<dbReference type="OMA" id="QARVWPQ"/>
<dbReference type="OrthoDB" id="410267at2759"/>
<dbReference type="EMBL" id="LODT01000018">
    <property type="protein sequence ID" value="KYQ99985.1"/>
    <property type="molecule type" value="Genomic_DNA"/>
</dbReference>
<comment type="caution">
    <text evidence="5">The sequence shown here is derived from an EMBL/GenBank/DDBJ whole genome shotgun (WGS) entry which is preliminary data.</text>
</comment>
<accession>A0A152A184</accession>
<feature type="domain" description="Major facilitator superfamily (MFS) profile" evidence="4">
    <location>
        <begin position="44"/>
        <end position="544"/>
    </location>
</feature>
<feature type="transmembrane region" description="Helical" evidence="3">
    <location>
        <begin position="46"/>
        <end position="65"/>
    </location>
</feature>
<protein>
    <submittedName>
        <fullName evidence="5">Oxalate/formate antiporter</fullName>
    </submittedName>
</protein>
<dbReference type="PANTHER" id="PTHR11360:SF317">
    <property type="entry name" value="MAJOR FACILITATOR SUPERFAMILY (MFS) PROFILE DOMAIN-CONTAINING PROTEIN-RELATED"/>
    <property type="match status" value="1"/>
</dbReference>
<reference evidence="5 6" key="1">
    <citation type="submission" date="2015-12" db="EMBL/GenBank/DDBJ databases">
        <title>Dictyostelia acquired genes for synthesis and detection of signals that induce cell-type specialization by lateral gene transfer from prokaryotes.</title>
        <authorList>
            <person name="Gloeckner G."/>
            <person name="Schaap P."/>
        </authorList>
    </citation>
    <scope>NUCLEOTIDE SEQUENCE [LARGE SCALE GENOMIC DNA]</scope>
    <source>
        <strain evidence="5 6">TK</strain>
    </source>
</reference>
<dbReference type="GO" id="GO:0016020">
    <property type="term" value="C:membrane"/>
    <property type="evidence" value="ECO:0007669"/>
    <property type="project" value="UniProtKB-SubCell"/>
</dbReference>
<dbReference type="Pfam" id="PF07690">
    <property type="entry name" value="MFS_1"/>
    <property type="match status" value="1"/>
</dbReference>
<feature type="transmembrane region" description="Helical" evidence="3">
    <location>
        <begin position="85"/>
        <end position="103"/>
    </location>
</feature>
<dbReference type="InParanoid" id="A0A152A184"/>
<dbReference type="InterPro" id="IPR036259">
    <property type="entry name" value="MFS_trans_sf"/>
</dbReference>
<proteinExistence type="predicted"/>
<dbReference type="GO" id="GO:0022857">
    <property type="term" value="F:transmembrane transporter activity"/>
    <property type="evidence" value="ECO:0007669"/>
    <property type="project" value="InterPro"/>
</dbReference>
<gene>
    <name evidence="5" type="ORF">DLAC_03476</name>
</gene>
<dbReference type="CDD" id="cd17353">
    <property type="entry name" value="MFS_OFA_like"/>
    <property type="match status" value="1"/>
</dbReference>
<comment type="subcellular location">
    <subcellularLocation>
        <location evidence="1">Membrane</location>
        <topology evidence="1">Multi-pass membrane protein</topology>
    </subcellularLocation>
</comment>
<evidence type="ECO:0000256" key="1">
    <source>
        <dbReference type="ARBA" id="ARBA00004141"/>
    </source>
</evidence>
<evidence type="ECO:0000256" key="3">
    <source>
        <dbReference type="SAM" id="Phobius"/>
    </source>
</evidence>
<sequence length="652" mass="73167">MENRKKKNFLTKFLEYHYSDFRYYNDDNDSLDNTYFIFKFIPFDRWILFGSALIVQFCVGSFYAWSIYNKPIDKAIFGDENKNMANISFFITIGMFGFSAALMGPWVERQGPKRGIGLGGVLFAIGHYLTAIGIHVKAIWLVYVGYGVIGGFGLGICYISPVSSLNKWFPDKKGVASGFAVCGFGAGSIAFAKFPLNIIHDVGIIWNFAILGSIQLIILLSQASIFRNPPSNFNPFKKPIKPIVEDIENTNPVLQQTPSQIEIQPPSSIPPPPIVQNQNIPILTENPFPPNSDKIRNAGFTIGEDFDEIEDARQILPIQIINSGKITPEIVTNLRDPNIRLNIVESLFSLEFKLMYVVFLANTIFGLIVISRLSNIVQDIFGKDKIVASMVVSVNGGFNLAGRLLYAFLSDKIGRKYCYLITLTIQVMIVSAMTFVLESKSFVVFVILIWLNSSCYGASFGIIPAFLHDQFGPKNISPTHGVILTSWSLAGVGGGLLFTQIYDHVISQGYSVHDAFAYNVNLYWILAIIIVGWFTIWFVRTKPREKLLPDVPGQIFRFRLFGRMIRCTKSEGIVVMTKEQEDLEWKNYLVDYYQNMLTVCNNNYIFINNNNSIHKNNIDINSKPNSISNSSSTNSTSDFDEGGATLPVEISN</sequence>
<feature type="transmembrane region" description="Helical" evidence="3">
    <location>
        <begin position="174"/>
        <end position="192"/>
    </location>
</feature>
<feature type="transmembrane region" description="Helical" evidence="3">
    <location>
        <begin position="522"/>
        <end position="539"/>
    </location>
</feature>
<keyword evidence="3" id="KW-0472">Membrane</keyword>
<feature type="transmembrane region" description="Helical" evidence="3">
    <location>
        <begin position="442"/>
        <end position="467"/>
    </location>
</feature>
<evidence type="ECO:0000256" key="2">
    <source>
        <dbReference type="SAM" id="MobiDB-lite"/>
    </source>
</evidence>
<organism evidence="5 6">
    <name type="scientific">Tieghemostelium lacteum</name>
    <name type="common">Slime mold</name>
    <name type="synonym">Dictyostelium lacteum</name>
    <dbReference type="NCBI Taxonomy" id="361077"/>
    <lineage>
        <taxon>Eukaryota</taxon>
        <taxon>Amoebozoa</taxon>
        <taxon>Evosea</taxon>
        <taxon>Eumycetozoa</taxon>
        <taxon>Dictyostelia</taxon>
        <taxon>Dictyosteliales</taxon>
        <taxon>Raperosteliaceae</taxon>
        <taxon>Tieghemostelium</taxon>
    </lineage>
</organism>
<feature type="transmembrane region" description="Helical" evidence="3">
    <location>
        <begin position="386"/>
        <end position="405"/>
    </location>
</feature>
<dbReference type="InterPro" id="IPR011701">
    <property type="entry name" value="MFS"/>
</dbReference>
<keyword evidence="6" id="KW-1185">Reference proteome</keyword>